<comment type="caution">
    <text evidence="9">The sequence shown here is derived from an EMBL/GenBank/DDBJ whole genome shotgun (WGS) entry which is preliminary data.</text>
</comment>
<evidence type="ECO:0000256" key="3">
    <source>
        <dbReference type="ARBA" id="ARBA00006681"/>
    </source>
</evidence>
<evidence type="ECO:0000256" key="2">
    <source>
        <dbReference type="ARBA" id="ARBA00004245"/>
    </source>
</evidence>
<dbReference type="GO" id="GO:0005524">
    <property type="term" value="F:ATP binding"/>
    <property type="evidence" value="ECO:0007669"/>
    <property type="project" value="UniProtKB-KW"/>
</dbReference>
<dbReference type="AlphaFoldDB" id="A0A8S2JR29"/>
<dbReference type="InterPro" id="IPR043129">
    <property type="entry name" value="ATPase_NBD"/>
</dbReference>
<dbReference type="Pfam" id="PF00022">
    <property type="entry name" value="Actin"/>
    <property type="match status" value="1"/>
</dbReference>
<keyword evidence="4" id="KW-0963">Cytoplasm</keyword>
<organism evidence="9 10">
    <name type="scientific">Rotaria magnacalcarata</name>
    <dbReference type="NCBI Taxonomy" id="392030"/>
    <lineage>
        <taxon>Eukaryota</taxon>
        <taxon>Metazoa</taxon>
        <taxon>Spiralia</taxon>
        <taxon>Gnathifera</taxon>
        <taxon>Rotifera</taxon>
        <taxon>Eurotatoria</taxon>
        <taxon>Bdelloidea</taxon>
        <taxon>Philodinida</taxon>
        <taxon>Philodinidae</taxon>
        <taxon>Rotaria</taxon>
    </lineage>
</organism>
<dbReference type="InterPro" id="IPR020902">
    <property type="entry name" value="Actin/actin-like_CS"/>
</dbReference>
<dbReference type="CDD" id="cd10221">
    <property type="entry name" value="ASKHA_NBD_Arp3-like"/>
    <property type="match status" value="1"/>
</dbReference>
<name>A0A8S2JR29_9BILA</name>
<evidence type="ECO:0000313" key="10">
    <source>
        <dbReference type="Proteomes" id="UP000676336"/>
    </source>
</evidence>
<keyword evidence="6" id="KW-0067">ATP-binding</keyword>
<dbReference type="InterPro" id="IPR004000">
    <property type="entry name" value="Actin"/>
</dbReference>
<dbReference type="PANTHER" id="PTHR11937">
    <property type="entry name" value="ACTIN"/>
    <property type="match status" value="1"/>
</dbReference>
<evidence type="ECO:0008006" key="11">
    <source>
        <dbReference type="Google" id="ProtNLM"/>
    </source>
</evidence>
<evidence type="ECO:0000256" key="1">
    <source>
        <dbReference type="ARBA" id="ARBA00003520"/>
    </source>
</evidence>
<evidence type="ECO:0000256" key="8">
    <source>
        <dbReference type="ARBA" id="ARBA00023212"/>
    </source>
</evidence>
<sequence length="313" mass="35483">MTGRLPACVIDNGTGYTKLGYAGNNEPHFIIPSAIAVRERPGGSRIGQCGEDLDFFIGDEAFNAKGYSVKYPIRHGIVEDWDLMEKYWEHCLFKYLRCDPEDHHFLLTEPPLNTPENREYTAEIMFELFNVPGLYIALQATLALYASWIASDVKNMLTGLVVDSGDGVTHVVPVADGYLIGSSIKHVPISGRDITYFVQTLLREREPNIPPEQSLETAKTIKERYCYVCPDIAKEFAKFDEDPRKNYLQYTGINSVTKKPFNVDIGHERFLGPEIFFHPEFANPEFNTSLSKLIDDIIQDCPVDVRRKLYGVC</sequence>
<protein>
    <recommendedName>
        <fullName evidence="11">Actin-related protein 3</fullName>
    </recommendedName>
</protein>
<accession>A0A8S2JR29</accession>
<keyword evidence="5" id="KW-0547">Nucleotide-binding</keyword>
<dbReference type="FunFam" id="3.90.640.10:FF:000006">
    <property type="entry name" value="Actin-related protein 3 (ARP3)"/>
    <property type="match status" value="1"/>
</dbReference>
<dbReference type="SUPFAM" id="SSF53067">
    <property type="entry name" value="Actin-like ATPase domain"/>
    <property type="match status" value="2"/>
</dbReference>
<evidence type="ECO:0000313" key="9">
    <source>
        <dbReference type="EMBL" id="CAF3819153.1"/>
    </source>
</evidence>
<dbReference type="PRINTS" id="PR00190">
    <property type="entry name" value="ACTIN"/>
</dbReference>
<keyword evidence="7" id="KW-0009">Actin-binding</keyword>
<comment type="subcellular location">
    <subcellularLocation>
        <location evidence="2">Cytoplasm</location>
        <location evidence="2">Cytoskeleton</location>
    </subcellularLocation>
</comment>
<dbReference type="FunFam" id="3.30.420.40:FF:000029">
    <property type="entry name" value="Actin-related protein 3"/>
    <property type="match status" value="1"/>
</dbReference>
<comment type="function">
    <text evidence="1">Actins are highly conserved proteins that are involved in various types of cell motility and are ubiquitously expressed in all eukaryotic cells.</text>
</comment>
<dbReference type="EMBL" id="CAJOBI010000386">
    <property type="protein sequence ID" value="CAF3819153.1"/>
    <property type="molecule type" value="Genomic_DNA"/>
</dbReference>
<reference evidence="9" key="1">
    <citation type="submission" date="2021-02" db="EMBL/GenBank/DDBJ databases">
        <authorList>
            <person name="Nowell W R."/>
        </authorList>
    </citation>
    <scope>NUCLEOTIDE SEQUENCE</scope>
</reference>
<comment type="similarity">
    <text evidence="3">Belongs to the actin family. ARP3 subfamily.</text>
</comment>
<dbReference type="GO" id="GO:0005856">
    <property type="term" value="C:cytoskeleton"/>
    <property type="evidence" value="ECO:0007669"/>
    <property type="project" value="UniProtKB-SubCell"/>
</dbReference>
<dbReference type="GO" id="GO:0003779">
    <property type="term" value="F:actin binding"/>
    <property type="evidence" value="ECO:0007669"/>
    <property type="project" value="UniProtKB-KW"/>
</dbReference>
<dbReference type="Proteomes" id="UP000676336">
    <property type="component" value="Unassembled WGS sequence"/>
</dbReference>
<dbReference type="Gene3D" id="3.30.420.40">
    <property type="match status" value="2"/>
</dbReference>
<evidence type="ECO:0000256" key="5">
    <source>
        <dbReference type="ARBA" id="ARBA00022741"/>
    </source>
</evidence>
<dbReference type="PROSITE" id="PS01132">
    <property type="entry name" value="ACTINS_ACT_LIKE"/>
    <property type="match status" value="1"/>
</dbReference>
<dbReference type="SMART" id="SM00268">
    <property type="entry name" value="ACTIN"/>
    <property type="match status" value="1"/>
</dbReference>
<dbReference type="Gene3D" id="3.90.640.10">
    <property type="entry name" value="Actin, Chain A, domain 4"/>
    <property type="match status" value="1"/>
</dbReference>
<evidence type="ECO:0000256" key="4">
    <source>
        <dbReference type="ARBA" id="ARBA00022490"/>
    </source>
</evidence>
<keyword evidence="8" id="KW-0206">Cytoskeleton</keyword>
<proteinExistence type="inferred from homology"/>
<evidence type="ECO:0000256" key="6">
    <source>
        <dbReference type="ARBA" id="ARBA00022840"/>
    </source>
</evidence>
<evidence type="ECO:0000256" key="7">
    <source>
        <dbReference type="ARBA" id="ARBA00023203"/>
    </source>
</evidence>
<gene>
    <name evidence="9" type="ORF">SMN809_LOCUS2181</name>
</gene>